<name>A0A381RYN5_9ZZZZ</name>
<dbReference type="Gene3D" id="3.30.1540.10">
    <property type="entry name" value="formyl-coa transferase, domain 3"/>
    <property type="match status" value="2"/>
</dbReference>
<gene>
    <name evidence="3" type="ORF">METZ01_LOCUS49804</name>
</gene>
<dbReference type="PANTHER" id="PTHR48207:SF4">
    <property type="entry name" value="BLL6097 PROTEIN"/>
    <property type="match status" value="1"/>
</dbReference>
<reference evidence="3" key="1">
    <citation type="submission" date="2018-05" db="EMBL/GenBank/DDBJ databases">
        <authorList>
            <person name="Lanie J.A."/>
            <person name="Ng W.-L."/>
            <person name="Kazmierczak K.M."/>
            <person name="Andrzejewski T.M."/>
            <person name="Davidsen T.M."/>
            <person name="Wayne K.J."/>
            <person name="Tettelin H."/>
            <person name="Glass J.I."/>
            <person name="Rusch D."/>
            <person name="Podicherti R."/>
            <person name="Tsui H.-C.T."/>
            <person name="Winkler M.E."/>
        </authorList>
    </citation>
    <scope>NUCLEOTIDE SEQUENCE</scope>
</reference>
<feature type="region of interest" description="Disordered" evidence="2">
    <location>
        <begin position="356"/>
        <end position="402"/>
    </location>
</feature>
<evidence type="ECO:0000256" key="2">
    <source>
        <dbReference type="SAM" id="MobiDB-lite"/>
    </source>
</evidence>
<dbReference type="PANTHER" id="PTHR48207">
    <property type="entry name" value="SUCCINATE--HYDROXYMETHYLGLUTARATE COA-TRANSFERASE"/>
    <property type="match status" value="1"/>
</dbReference>
<dbReference type="GO" id="GO:0008410">
    <property type="term" value="F:CoA-transferase activity"/>
    <property type="evidence" value="ECO:0007669"/>
    <property type="project" value="TreeGrafter"/>
</dbReference>
<dbReference type="Gene3D" id="3.40.50.10540">
    <property type="entry name" value="Crotonobetainyl-coa:carnitine coa-transferase, domain 1"/>
    <property type="match status" value="2"/>
</dbReference>
<evidence type="ECO:0000313" key="3">
    <source>
        <dbReference type="EMBL" id="SUZ96950.1"/>
    </source>
</evidence>
<keyword evidence="1" id="KW-0808">Transferase</keyword>
<proteinExistence type="predicted"/>
<feature type="compositionally biased region" description="Polar residues" evidence="2">
    <location>
        <begin position="373"/>
        <end position="383"/>
    </location>
</feature>
<dbReference type="InterPro" id="IPR023606">
    <property type="entry name" value="CoA-Trfase_III_dom_1_sf"/>
</dbReference>
<evidence type="ECO:0000256" key="1">
    <source>
        <dbReference type="ARBA" id="ARBA00022679"/>
    </source>
</evidence>
<dbReference type="EMBL" id="UINC01002464">
    <property type="protein sequence ID" value="SUZ96950.1"/>
    <property type="molecule type" value="Genomic_DNA"/>
</dbReference>
<dbReference type="Pfam" id="PF02515">
    <property type="entry name" value="CoA_transf_3"/>
    <property type="match status" value="2"/>
</dbReference>
<accession>A0A381RYN5</accession>
<protein>
    <recommendedName>
        <fullName evidence="4">CoA transferase</fullName>
    </recommendedName>
</protein>
<dbReference type="InterPro" id="IPR003673">
    <property type="entry name" value="CoA-Trfase_fam_III"/>
</dbReference>
<organism evidence="3">
    <name type="scientific">marine metagenome</name>
    <dbReference type="NCBI Taxonomy" id="408172"/>
    <lineage>
        <taxon>unclassified sequences</taxon>
        <taxon>metagenomes</taxon>
        <taxon>ecological metagenomes</taxon>
    </lineage>
</organism>
<dbReference type="InterPro" id="IPR050483">
    <property type="entry name" value="CoA-transferase_III_domain"/>
</dbReference>
<sequence length="807" mass="87312">MLIEDLRVLDLTDHRGEVGPWLLARLGAEVIKIEPLGGSSARQEPPFATEVQGDLGSLQFAAYNDNKKSVELDLDSDAGREALLSLVAGSEIIFDSGPPGYLASAGISEADLTSANPELVYVLVTAFGADGPRSNDPASELSIAALGGPMSLQGVRERSPLKVSVPQAWRHAGAEAALASLVGYTRMQTTGEPQWIDVSAQAAMTWTLLNSMEAYEVQGYDFERAGSKVALALTIDLRRSASDGYVINAPIGATYAPLVPWMIAEGIIDESWGDEDWSTYDHRALSGEHTAMTYQDMLVALDELCSRYTREELLMRGIEIGATFAPVNSIQDLLNVNHLEVRDFWRPFDFPTANEPVRRAGGPLTVDGERCDQPSNVPASDSSGPELRSEPPRVRRTSNIAQKDGDLPFSGLKVADFSWIGVGPITAKCFADHGATVVRVETEKRLDTLRAQAPFKDGEFGINRSNFYGSFNTSKSSLSLDLSSEAGLGVARRLAGWADVVIDSFRPGTMDRLGLGHEQIRGDNPSVVTVTTSLLGGGGPMSSLAGYGFHAAAIAGFTELVGWPDLGPDGPWMAYTDAIAPRFITTAIIAALDRRERTGEGCHIEAAQLEVGLQLLAPELLDYQLNGYLATRLGNRDLHMAPQGAYACAGEDEWCALTVVDDDCWIALQRALDHPEWAAGSELSTLEGRQTHHDMIDDRITEWTSSRTAEEVESVLLGAGIPAGKVQRSRDLASDRQYLHRDFYKRLEHSEVGVVPYAGHQYKIRGYDHGPRAAAPALGEHTYEVLSELLGMTADDIARVASEDALS</sequence>
<evidence type="ECO:0008006" key="4">
    <source>
        <dbReference type="Google" id="ProtNLM"/>
    </source>
</evidence>
<dbReference type="InterPro" id="IPR044855">
    <property type="entry name" value="CoA-Trfase_III_dom3_sf"/>
</dbReference>
<dbReference type="SUPFAM" id="SSF89796">
    <property type="entry name" value="CoA-transferase family III (CaiB/BaiF)"/>
    <property type="match status" value="2"/>
</dbReference>
<dbReference type="AlphaFoldDB" id="A0A381RYN5"/>